<evidence type="ECO:0000256" key="1">
    <source>
        <dbReference type="ARBA" id="ARBA00004429"/>
    </source>
</evidence>
<evidence type="ECO:0000313" key="9">
    <source>
        <dbReference type="EMBL" id="CUH63088.1"/>
    </source>
</evidence>
<dbReference type="RefSeq" id="WP_058261271.1">
    <property type="nucleotide sequence ID" value="NZ_CP051181.1"/>
</dbReference>
<dbReference type="InterPro" id="IPR010656">
    <property type="entry name" value="DctM"/>
</dbReference>
<dbReference type="InterPro" id="IPR004681">
    <property type="entry name" value="TRAP_DctM"/>
</dbReference>
<feature type="transmembrane region" description="Helical" evidence="7">
    <location>
        <begin position="101"/>
        <end position="130"/>
    </location>
</feature>
<comment type="function">
    <text evidence="7">Part of the tripartite ATP-independent periplasmic (TRAP) transport system.</text>
</comment>
<feature type="transmembrane region" description="Helical" evidence="7">
    <location>
        <begin position="178"/>
        <end position="200"/>
    </location>
</feature>
<feature type="transmembrane region" description="Helical" evidence="7">
    <location>
        <begin position="249"/>
        <end position="265"/>
    </location>
</feature>
<gene>
    <name evidence="9" type="primary">siaT_2</name>
    <name evidence="9" type="ORF">TG4357_00472</name>
</gene>
<evidence type="ECO:0000313" key="10">
    <source>
        <dbReference type="Proteomes" id="UP000051587"/>
    </source>
</evidence>
<keyword evidence="10" id="KW-1185">Reference proteome</keyword>
<feature type="transmembrane region" description="Helical" evidence="7">
    <location>
        <begin position="60"/>
        <end position="81"/>
    </location>
</feature>
<accession>A0A0P1FSW0</accession>
<evidence type="ECO:0000256" key="2">
    <source>
        <dbReference type="ARBA" id="ARBA00022475"/>
    </source>
</evidence>
<dbReference type="OrthoDB" id="9790209at2"/>
<feature type="transmembrane region" description="Helical" evidence="7">
    <location>
        <begin position="341"/>
        <end position="358"/>
    </location>
</feature>
<dbReference type="PANTHER" id="PTHR33362:SF5">
    <property type="entry name" value="C4-DICARBOXYLATE TRAP TRANSPORTER LARGE PERMEASE PROTEIN DCTM"/>
    <property type="match status" value="1"/>
</dbReference>
<evidence type="ECO:0000256" key="4">
    <source>
        <dbReference type="ARBA" id="ARBA00022692"/>
    </source>
</evidence>
<comment type="subcellular location">
    <subcellularLocation>
        <location evidence="1 7">Cell inner membrane</location>
        <topology evidence="1 7">Multi-pass membrane protein</topology>
    </subcellularLocation>
</comment>
<dbReference type="GO" id="GO:0022857">
    <property type="term" value="F:transmembrane transporter activity"/>
    <property type="evidence" value="ECO:0007669"/>
    <property type="project" value="UniProtKB-UniRule"/>
</dbReference>
<evidence type="ECO:0000256" key="5">
    <source>
        <dbReference type="ARBA" id="ARBA00022989"/>
    </source>
</evidence>
<reference evidence="9 10" key="1">
    <citation type="submission" date="2015-09" db="EMBL/GenBank/DDBJ databases">
        <authorList>
            <consortium name="Swine Surveillance"/>
        </authorList>
    </citation>
    <scope>NUCLEOTIDE SEQUENCE [LARGE SCALE GENOMIC DNA]</scope>
    <source>
        <strain evidence="9 10">CECT 4357</strain>
    </source>
</reference>
<keyword evidence="3 7" id="KW-0997">Cell inner membrane</keyword>
<dbReference type="EMBL" id="CYSA01000005">
    <property type="protein sequence ID" value="CUH63088.1"/>
    <property type="molecule type" value="Genomic_DNA"/>
</dbReference>
<comment type="subunit">
    <text evidence="7">The complex comprises the extracytoplasmic solute receptor protein and the two transmembrane proteins.</text>
</comment>
<keyword evidence="4 7" id="KW-0812">Transmembrane</keyword>
<dbReference type="AlphaFoldDB" id="A0A0P1FSW0"/>
<proteinExistence type="inferred from homology"/>
<dbReference type="GO" id="GO:0005886">
    <property type="term" value="C:plasma membrane"/>
    <property type="evidence" value="ECO:0007669"/>
    <property type="project" value="UniProtKB-SubCell"/>
</dbReference>
<sequence>MEPHIIGLLGLGLMLLLILMHVPIGVAMGVAGVATFGMIRGNLAPAMTLFGTETVGKVGSAELAVVPLFLLMGSFATVGGLSSDLYRIAHALIGHVRGGLAVATIGGCAGFGAICGSSIATATTMTRIALPEMMKRNYSERLATGSIAAGGTLGMLIPPSIILVLYGVLTEQFVKTLFVAALIPGLLAVSLHVFAILILVRRNPDLAMAGTRQPWSEFVQALRQGWAAVVLMFVVTGGIYAGVFSVNESASVGAFLAFLIALLRGRLTRRGFWQALQETAATTSMIYLMTIGASIFTYAVTISGLPELMVNGIRDTGLPGIWVVVLLMVMYLILGSIFETISSMVITIPFVFPLILSYGYDPIWWGVLTIMVIEIGMITPPIGMNVFVMKAMLPKTKLSTIYAGVAPFIVADLVRLGLLIAFPALSLFLVNLFNLPH</sequence>
<dbReference type="Pfam" id="PF06808">
    <property type="entry name" value="DctM"/>
    <property type="match status" value="1"/>
</dbReference>
<feature type="domain" description="TRAP C4-dicarboxylate transport system permease DctM subunit" evidence="8">
    <location>
        <begin position="11"/>
        <end position="425"/>
    </location>
</feature>
<keyword evidence="5 7" id="KW-1133">Transmembrane helix</keyword>
<dbReference type="NCBIfam" id="TIGR00786">
    <property type="entry name" value="dctM"/>
    <property type="match status" value="1"/>
</dbReference>
<name>A0A0P1FSW0_THAGE</name>
<protein>
    <recommendedName>
        <fullName evidence="7">TRAP transporter large permease protein</fullName>
    </recommendedName>
</protein>
<organism evidence="9 10">
    <name type="scientific">Thalassovita gelatinovora</name>
    <name type="common">Thalassobius gelatinovorus</name>
    <dbReference type="NCBI Taxonomy" id="53501"/>
    <lineage>
        <taxon>Bacteria</taxon>
        <taxon>Pseudomonadati</taxon>
        <taxon>Pseudomonadota</taxon>
        <taxon>Alphaproteobacteria</taxon>
        <taxon>Rhodobacterales</taxon>
        <taxon>Roseobacteraceae</taxon>
        <taxon>Thalassovita</taxon>
    </lineage>
</organism>
<feature type="transmembrane region" description="Helical" evidence="7">
    <location>
        <begin position="142"/>
        <end position="166"/>
    </location>
</feature>
<evidence type="ECO:0000256" key="7">
    <source>
        <dbReference type="RuleBase" id="RU369079"/>
    </source>
</evidence>
<evidence type="ECO:0000256" key="3">
    <source>
        <dbReference type="ARBA" id="ARBA00022519"/>
    </source>
</evidence>
<keyword evidence="6 7" id="KW-0472">Membrane</keyword>
<evidence type="ECO:0000256" key="6">
    <source>
        <dbReference type="ARBA" id="ARBA00023136"/>
    </source>
</evidence>
<dbReference type="Proteomes" id="UP000051587">
    <property type="component" value="Unassembled WGS sequence"/>
</dbReference>
<keyword evidence="2" id="KW-1003">Cell membrane</keyword>
<dbReference type="PANTHER" id="PTHR33362">
    <property type="entry name" value="SIALIC ACID TRAP TRANSPORTER PERMEASE PROTEIN SIAT-RELATED"/>
    <property type="match status" value="1"/>
</dbReference>
<dbReference type="PIRSF" id="PIRSF006066">
    <property type="entry name" value="HI0050"/>
    <property type="match status" value="1"/>
</dbReference>
<comment type="similarity">
    <text evidence="7">Belongs to the TRAP transporter large permease family.</text>
</comment>
<feature type="transmembrane region" description="Helical" evidence="7">
    <location>
        <begin position="6"/>
        <end position="39"/>
    </location>
</feature>
<feature type="transmembrane region" description="Helical" evidence="7">
    <location>
        <begin position="317"/>
        <end position="334"/>
    </location>
</feature>
<dbReference type="STRING" id="53501.SAMN04488043_103372"/>
<evidence type="ECO:0000259" key="8">
    <source>
        <dbReference type="Pfam" id="PF06808"/>
    </source>
</evidence>
<keyword evidence="7" id="KW-0813">Transport</keyword>
<feature type="transmembrane region" description="Helical" evidence="7">
    <location>
        <begin position="221"/>
        <end position="243"/>
    </location>
</feature>
<feature type="transmembrane region" description="Helical" evidence="7">
    <location>
        <begin position="364"/>
        <end position="388"/>
    </location>
</feature>
<feature type="transmembrane region" description="Helical" evidence="7">
    <location>
        <begin position="286"/>
        <end position="305"/>
    </location>
</feature>
<feature type="transmembrane region" description="Helical" evidence="7">
    <location>
        <begin position="400"/>
        <end position="433"/>
    </location>
</feature>